<dbReference type="EMBL" id="BSRI01000002">
    <property type="protein sequence ID" value="GLV58998.1"/>
    <property type="molecule type" value="Genomic_DNA"/>
</dbReference>
<dbReference type="RefSeq" id="WP_338255448.1">
    <property type="nucleotide sequence ID" value="NZ_BSRI01000002.1"/>
</dbReference>
<evidence type="ECO:0000256" key="1">
    <source>
        <dbReference type="SAM" id="MobiDB-lite"/>
    </source>
</evidence>
<reference evidence="2 3" key="1">
    <citation type="submission" date="2023-02" db="EMBL/GenBank/DDBJ databases">
        <title>Dictyobacter halimunensis sp. nov., a new member of the class Ktedonobacteria from forest soil in a geothermal area.</title>
        <authorList>
            <person name="Rachmania M.K."/>
            <person name="Ningsih F."/>
            <person name="Sakai Y."/>
            <person name="Yabe S."/>
            <person name="Yokota A."/>
            <person name="Sjamsuridzal W."/>
        </authorList>
    </citation>
    <scope>NUCLEOTIDE SEQUENCE [LARGE SCALE GENOMIC DNA]</scope>
    <source>
        <strain evidence="2 3">S3.2.2.5</strain>
    </source>
</reference>
<organism evidence="2 3">
    <name type="scientific">Dictyobacter halimunensis</name>
    <dbReference type="NCBI Taxonomy" id="3026934"/>
    <lineage>
        <taxon>Bacteria</taxon>
        <taxon>Bacillati</taxon>
        <taxon>Chloroflexota</taxon>
        <taxon>Ktedonobacteria</taxon>
        <taxon>Ktedonobacterales</taxon>
        <taxon>Dictyobacteraceae</taxon>
        <taxon>Dictyobacter</taxon>
    </lineage>
</organism>
<protein>
    <submittedName>
        <fullName evidence="2">Uncharacterized protein</fullName>
    </submittedName>
</protein>
<name>A0ABQ6G169_9CHLR</name>
<keyword evidence="3" id="KW-1185">Reference proteome</keyword>
<gene>
    <name evidence="2" type="ORF">KDH_58260</name>
</gene>
<accession>A0ABQ6G169</accession>
<dbReference type="Proteomes" id="UP001344906">
    <property type="component" value="Unassembled WGS sequence"/>
</dbReference>
<evidence type="ECO:0000313" key="3">
    <source>
        <dbReference type="Proteomes" id="UP001344906"/>
    </source>
</evidence>
<comment type="caution">
    <text evidence="2">The sequence shown here is derived from an EMBL/GenBank/DDBJ whole genome shotgun (WGS) entry which is preliminary data.</text>
</comment>
<proteinExistence type="predicted"/>
<sequence length="164" mass="18194">MINRTDFTDHEWKQLKGLPFMIGSGIVVVSRSGAIGKIKEAMSLISSSREAAKQFPDNQFIQELLSSEDAKSSQEEHHEENLPVNDSAQVTDFLMERCREVVTILDTKVSAEEANDYKRWIVASAEHVANTSKSGGFLGIGGKHIDDREAQFLQTLRETLGISA</sequence>
<feature type="region of interest" description="Disordered" evidence="1">
    <location>
        <begin position="66"/>
        <end position="86"/>
    </location>
</feature>
<evidence type="ECO:0000313" key="2">
    <source>
        <dbReference type="EMBL" id="GLV58998.1"/>
    </source>
</evidence>
<feature type="compositionally biased region" description="Basic and acidic residues" evidence="1">
    <location>
        <begin position="68"/>
        <end position="81"/>
    </location>
</feature>